<feature type="compositionally biased region" description="Basic and acidic residues" evidence="2">
    <location>
        <begin position="238"/>
        <end position="254"/>
    </location>
</feature>
<name>A0A6A5QV71_AMPQU</name>
<feature type="region of interest" description="Disordered" evidence="2">
    <location>
        <begin position="180"/>
        <end position="203"/>
    </location>
</feature>
<evidence type="ECO:0000313" key="3">
    <source>
        <dbReference type="EMBL" id="KAF1919701.1"/>
    </source>
</evidence>
<sequence length="429" mass="48676">MSQNTSKSAVSREIKNDYFTCTLTQLRAKIDEHEPFKSNIRYVPNSNTCRFEKCDPGKPTNLKNTKLYMGTYTVTQDNIDTMHGIWARVAKIDTLTNVTYHLDNDGIIKGTELNAVKLVTPFSYIKAVETLRGRHKVRFLVLWYFLEHGYLESIMFPREGFDTFRKAVAVVAKARAQVTLSPAPPLSPSSPLQQVAAEGSDLKSTKELQRAVAMSPAKVTMKDWMNVTLSSSSNRKRSPTDEDKETIRSFKKSESSNPIEKSDSSQPTKESASSNPTEKSSPSEPTKNSDLPEPALKSDPGDVVAYHFTKFMQHLQGQSMGDLESLKRDNAALEAKVAELTEERDKWEEDANFVKQQLKNSEKQRHDVEAATATAKEQIATLKTEQARLWRKMETTKRQLKVESEARKVQLRKLQPIQQERNQLRVFKN</sequence>
<reference evidence="3" key="1">
    <citation type="journal article" date="2020" name="Stud. Mycol.">
        <title>101 Dothideomycetes genomes: a test case for predicting lifestyles and emergence of pathogens.</title>
        <authorList>
            <person name="Haridas S."/>
            <person name="Albert R."/>
            <person name="Binder M."/>
            <person name="Bloem J."/>
            <person name="Labutti K."/>
            <person name="Salamov A."/>
            <person name="Andreopoulos B."/>
            <person name="Baker S."/>
            <person name="Barry K."/>
            <person name="Bills G."/>
            <person name="Bluhm B."/>
            <person name="Cannon C."/>
            <person name="Castanera R."/>
            <person name="Culley D."/>
            <person name="Daum C."/>
            <person name="Ezra D."/>
            <person name="Gonzalez J."/>
            <person name="Henrissat B."/>
            <person name="Kuo A."/>
            <person name="Liang C."/>
            <person name="Lipzen A."/>
            <person name="Lutzoni F."/>
            <person name="Magnuson J."/>
            <person name="Mondo S."/>
            <person name="Nolan M."/>
            <person name="Ohm R."/>
            <person name="Pangilinan J."/>
            <person name="Park H.-J."/>
            <person name="Ramirez L."/>
            <person name="Alfaro M."/>
            <person name="Sun H."/>
            <person name="Tritt A."/>
            <person name="Yoshinaga Y."/>
            <person name="Zwiers L.-H."/>
            <person name="Turgeon B."/>
            <person name="Goodwin S."/>
            <person name="Spatafora J."/>
            <person name="Crous P."/>
            <person name="Grigoriev I."/>
        </authorList>
    </citation>
    <scope>NUCLEOTIDE SEQUENCE</scope>
    <source>
        <strain evidence="3">HMLAC05119</strain>
    </source>
</reference>
<keyword evidence="1" id="KW-0175">Coiled coil</keyword>
<accession>A0A6A5QV71</accession>
<gene>
    <name evidence="3" type="ORF">BDU57DRAFT_569546</name>
</gene>
<feature type="region of interest" description="Disordered" evidence="2">
    <location>
        <begin position="230"/>
        <end position="300"/>
    </location>
</feature>
<keyword evidence="4" id="KW-1185">Reference proteome</keyword>
<dbReference type="AlphaFoldDB" id="A0A6A5QV71"/>
<evidence type="ECO:0000256" key="2">
    <source>
        <dbReference type="SAM" id="MobiDB-lite"/>
    </source>
</evidence>
<dbReference type="OrthoDB" id="3801368at2759"/>
<dbReference type="Proteomes" id="UP000800096">
    <property type="component" value="Unassembled WGS sequence"/>
</dbReference>
<organism evidence="3 4">
    <name type="scientific">Ampelomyces quisqualis</name>
    <name type="common">Powdery mildew agent</name>
    <dbReference type="NCBI Taxonomy" id="50730"/>
    <lineage>
        <taxon>Eukaryota</taxon>
        <taxon>Fungi</taxon>
        <taxon>Dikarya</taxon>
        <taxon>Ascomycota</taxon>
        <taxon>Pezizomycotina</taxon>
        <taxon>Dothideomycetes</taxon>
        <taxon>Pleosporomycetidae</taxon>
        <taxon>Pleosporales</taxon>
        <taxon>Pleosporineae</taxon>
        <taxon>Phaeosphaeriaceae</taxon>
        <taxon>Ampelomyces</taxon>
    </lineage>
</organism>
<proteinExistence type="predicted"/>
<feature type="coiled-coil region" evidence="1">
    <location>
        <begin position="323"/>
        <end position="378"/>
    </location>
</feature>
<feature type="compositionally biased region" description="Polar residues" evidence="2">
    <location>
        <begin position="255"/>
        <end position="289"/>
    </location>
</feature>
<evidence type="ECO:0000256" key="1">
    <source>
        <dbReference type="SAM" id="Coils"/>
    </source>
</evidence>
<evidence type="ECO:0000313" key="4">
    <source>
        <dbReference type="Proteomes" id="UP000800096"/>
    </source>
</evidence>
<dbReference type="EMBL" id="ML979133">
    <property type="protein sequence ID" value="KAF1919701.1"/>
    <property type="molecule type" value="Genomic_DNA"/>
</dbReference>
<protein>
    <submittedName>
        <fullName evidence="3">Uncharacterized protein</fullName>
    </submittedName>
</protein>